<dbReference type="InterPro" id="IPR051950">
    <property type="entry name" value="Dev_reg/Prot_inhib"/>
</dbReference>
<evidence type="ECO:0000256" key="6">
    <source>
        <dbReference type="ARBA" id="ARBA00023157"/>
    </source>
</evidence>
<dbReference type="InParanoid" id="D6WDX6"/>
<evidence type="ECO:0000256" key="8">
    <source>
        <dbReference type="PROSITE-ProRule" id="PRU00500"/>
    </source>
</evidence>
<keyword evidence="3" id="KW-0732">Signal</keyword>
<dbReference type="InterPro" id="IPR011992">
    <property type="entry name" value="EF-hand-dom_pair"/>
</dbReference>
<dbReference type="Gene3D" id="1.10.238.10">
    <property type="entry name" value="EF-hand"/>
    <property type="match status" value="2"/>
</dbReference>
<dbReference type="SUPFAM" id="SSF100895">
    <property type="entry name" value="Kazal-type serine protease inhibitors"/>
    <property type="match status" value="1"/>
</dbReference>
<name>D6WDX6_TRICA</name>
<evidence type="ECO:0000259" key="10">
    <source>
        <dbReference type="PROSITE" id="PS51162"/>
    </source>
</evidence>
<evidence type="ECO:0000256" key="7">
    <source>
        <dbReference type="ARBA" id="ARBA00023180"/>
    </source>
</evidence>
<accession>D6WDX6</accession>
<protein>
    <recommendedName>
        <fullName evidence="14">SPARC-related modular calcium-binding protein 2</fullName>
    </recommendedName>
</protein>
<dbReference type="SUPFAM" id="SSF57610">
    <property type="entry name" value="Thyroglobulin type-1 domain"/>
    <property type="match status" value="2"/>
</dbReference>
<dbReference type="InterPro" id="IPR000716">
    <property type="entry name" value="Thyroglobulin_1"/>
</dbReference>
<feature type="region of interest" description="Disordered" evidence="9">
    <location>
        <begin position="300"/>
        <end position="355"/>
    </location>
</feature>
<feature type="disulfide bond" evidence="8">
    <location>
        <begin position="353"/>
        <end position="372"/>
    </location>
</feature>
<evidence type="ECO:0000256" key="5">
    <source>
        <dbReference type="ARBA" id="ARBA00022837"/>
    </source>
</evidence>
<evidence type="ECO:0000256" key="9">
    <source>
        <dbReference type="SAM" id="MobiDB-lite"/>
    </source>
</evidence>
<dbReference type="CDD" id="cd00191">
    <property type="entry name" value="TY"/>
    <property type="match status" value="2"/>
</dbReference>
<dbReference type="InterPro" id="IPR036857">
    <property type="entry name" value="Thyroglobulin_1_sf"/>
</dbReference>
<comment type="subcellular location">
    <subcellularLocation>
        <location evidence="1">Secreted</location>
    </subcellularLocation>
</comment>
<dbReference type="CDD" id="cd00104">
    <property type="entry name" value="KAZAL_FS"/>
    <property type="match status" value="1"/>
</dbReference>
<dbReference type="Gene3D" id="3.30.60.30">
    <property type="match status" value="1"/>
</dbReference>
<evidence type="ECO:0000256" key="4">
    <source>
        <dbReference type="ARBA" id="ARBA00022737"/>
    </source>
</evidence>
<comment type="caution">
    <text evidence="8">Lacks conserved residue(s) required for the propagation of feature annotation.</text>
</comment>
<dbReference type="OMA" id="KRMGPNP"/>
<evidence type="ECO:0008006" key="14">
    <source>
        <dbReference type="Google" id="ProtNLM"/>
    </source>
</evidence>
<feature type="region of interest" description="Disordered" evidence="9">
    <location>
        <begin position="171"/>
        <end position="196"/>
    </location>
</feature>
<feature type="non-terminal residue" evidence="12">
    <location>
        <position position="1"/>
    </location>
</feature>
<feature type="compositionally biased region" description="Acidic residues" evidence="9">
    <location>
        <begin position="314"/>
        <end position="323"/>
    </location>
</feature>
<dbReference type="AlphaFoldDB" id="D6WDX6"/>
<feature type="region of interest" description="Disordered" evidence="9">
    <location>
        <begin position="537"/>
        <end position="558"/>
    </location>
</feature>
<feature type="domain" description="Thyroglobulin type-1" evidence="10">
    <location>
        <begin position="350"/>
        <end position="413"/>
    </location>
</feature>
<dbReference type="eggNOG" id="KOG4578">
    <property type="taxonomic scope" value="Eukaryota"/>
</dbReference>
<feature type="disulfide bond" evidence="8">
    <location>
        <begin position="144"/>
        <end position="151"/>
    </location>
</feature>
<keyword evidence="13" id="KW-1185">Reference proteome</keyword>
<reference evidence="12 13" key="1">
    <citation type="journal article" date="2008" name="Nature">
        <title>The genome of the model beetle and pest Tribolium castaneum.</title>
        <authorList>
            <consortium name="Tribolium Genome Sequencing Consortium"/>
            <person name="Richards S."/>
            <person name="Gibbs R.A."/>
            <person name="Weinstock G.M."/>
            <person name="Brown S.J."/>
            <person name="Denell R."/>
            <person name="Beeman R.W."/>
            <person name="Gibbs R."/>
            <person name="Beeman R.W."/>
            <person name="Brown S.J."/>
            <person name="Bucher G."/>
            <person name="Friedrich M."/>
            <person name="Grimmelikhuijzen C.J."/>
            <person name="Klingler M."/>
            <person name="Lorenzen M."/>
            <person name="Richards S."/>
            <person name="Roth S."/>
            <person name="Schroder R."/>
            <person name="Tautz D."/>
            <person name="Zdobnov E.M."/>
            <person name="Muzny D."/>
            <person name="Gibbs R.A."/>
            <person name="Weinstock G.M."/>
            <person name="Attaway T."/>
            <person name="Bell S."/>
            <person name="Buhay C.J."/>
            <person name="Chandrabose M.N."/>
            <person name="Chavez D."/>
            <person name="Clerk-Blankenburg K.P."/>
            <person name="Cree A."/>
            <person name="Dao M."/>
            <person name="Davis C."/>
            <person name="Chacko J."/>
            <person name="Dinh H."/>
            <person name="Dugan-Rocha S."/>
            <person name="Fowler G."/>
            <person name="Garner T.T."/>
            <person name="Garnes J."/>
            <person name="Gnirke A."/>
            <person name="Hawes A."/>
            <person name="Hernandez J."/>
            <person name="Hines S."/>
            <person name="Holder M."/>
            <person name="Hume J."/>
            <person name="Jhangiani S.N."/>
            <person name="Joshi V."/>
            <person name="Khan Z.M."/>
            <person name="Jackson L."/>
            <person name="Kovar C."/>
            <person name="Kowis A."/>
            <person name="Lee S."/>
            <person name="Lewis L.R."/>
            <person name="Margolis J."/>
            <person name="Morgan M."/>
            <person name="Nazareth L.V."/>
            <person name="Nguyen N."/>
            <person name="Okwuonu G."/>
            <person name="Parker D."/>
            <person name="Richards S."/>
            <person name="Ruiz S.J."/>
            <person name="Santibanez J."/>
            <person name="Savard J."/>
            <person name="Scherer S.E."/>
            <person name="Schneider B."/>
            <person name="Sodergren E."/>
            <person name="Tautz D."/>
            <person name="Vattahil S."/>
            <person name="Villasana D."/>
            <person name="White C.S."/>
            <person name="Wright R."/>
            <person name="Park Y."/>
            <person name="Beeman R.W."/>
            <person name="Lord J."/>
            <person name="Oppert B."/>
            <person name="Lorenzen M."/>
            <person name="Brown S."/>
            <person name="Wang L."/>
            <person name="Savard J."/>
            <person name="Tautz D."/>
            <person name="Richards S."/>
            <person name="Weinstock G."/>
            <person name="Gibbs R.A."/>
            <person name="Liu Y."/>
            <person name="Worley K."/>
            <person name="Weinstock G."/>
            <person name="Elsik C.G."/>
            <person name="Reese J.T."/>
            <person name="Elhaik E."/>
            <person name="Landan G."/>
            <person name="Graur D."/>
            <person name="Arensburger P."/>
            <person name="Atkinson P."/>
            <person name="Beeman R.W."/>
            <person name="Beidler J."/>
            <person name="Brown S.J."/>
            <person name="Demuth J.P."/>
            <person name="Drury D.W."/>
            <person name="Du Y.Z."/>
            <person name="Fujiwara H."/>
            <person name="Lorenzen M."/>
            <person name="Maselli V."/>
            <person name="Osanai M."/>
            <person name="Park Y."/>
            <person name="Robertson H.M."/>
            <person name="Tu Z."/>
            <person name="Wang J.J."/>
            <person name="Wang S."/>
            <person name="Richards S."/>
            <person name="Song H."/>
            <person name="Zhang L."/>
            <person name="Sodergren E."/>
            <person name="Werner D."/>
            <person name="Stanke M."/>
            <person name="Morgenstern B."/>
            <person name="Solovyev V."/>
            <person name="Kosarev P."/>
            <person name="Brown G."/>
            <person name="Chen H.C."/>
            <person name="Ermolaeva O."/>
            <person name="Hlavina W."/>
            <person name="Kapustin Y."/>
            <person name="Kiryutin B."/>
            <person name="Kitts P."/>
            <person name="Maglott D."/>
            <person name="Pruitt K."/>
            <person name="Sapojnikov V."/>
            <person name="Souvorov A."/>
            <person name="Mackey A.J."/>
            <person name="Waterhouse R.M."/>
            <person name="Wyder S."/>
            <person name="Zdobnov E.M."/>
            <person name="Zdobnov E.M."/>
            <person name="Wyder S."/>
            <person name="Kriventseva E.V."/>
            <person name="Kadowaki T."/>
            <person name="Bork P."/>
            <person name="Aranda M."/>
            <person name="Bao R."/>
            <person name="Beermann A."/>
            <person name="Berns N."/>
            <person name="Bolognesi R."/>
            <person name="Bonneton F."/>
            <person name="Bopp D."/>
            <person name="Brown S.J."/>
            <person name="Bucher G."/>
            <person name="Butts T."/>
            <person name="Chaumot A."/>
            <person name="Denell R.E."/>
            <person name="Ferrier D.E."/>
            <person name="Friedrich M."/>
            <person name="Gordon C.M."/>
            <person name="Jindra M."/>
            <person name="Klingler M."/>
            <person name="Lan Q."/>
            <person name="Lattorff H.M."/>
            <person name="Laudet V."/>
            <person name="von Levetsow C."/>
            <person name="Liu Z."/>
            <person name="Lutz R."/>
            <person name="Lynch J.A."/>
            <person name="da Fonseca R.N."/>
            <person name="Posnien N."/>
            <person name="Reuter R."/>
            <person name="Roth S."/>
            <person name="Savard J."/>
            <person name="Schinko J.B."/>
            <person name="Schmitt C."/>
            <person name="Schoppmeier M."/>
            <person name="Schroder R."/>
            <person name="Shippy T.D."/>
            <person name="Simonnet F."/>
            <person name="Marques-Souza H."/>
            <person name="Tautz D."/>
            <person name="Tomoyasu Y."/>
            <person name="Trauner J."/>
            <person name="Van der Zee M."/>
            <person name="Vervoort M."/>
            <person name="Wittkopp N."/>
            <person name="Wimmer E.A."/>
            <person name="Yang X."/>
            <person name="Jones A.K."/>
            <person name="Sattelle D.B."/>
            <person name="Ebert P.R."/>
            <person name="Nelson D."/>
            <person name="Scott J.G."/>
            <person name="Beeman R.W."/>
            <person name="Muthukrishnan S."/>
            <person name="Kramer K.J."/>
            <person name="Arakane Y."/>
            <person name="Beeman R.W."/>
            <person name="Zhu Q."/>
            <person name="Hogenkamp D."/>
            <person name="Dixit R."/>
            <person name="Oppert B."/>
            <person name="Jiang H."/>
            <person name="Zou Z."/>
            <person name="Marshall J."/>
            <person name="Elpidina E."/>
            <person name="Vinokurov K."/>
            <person name="Oppert C."/>
            <person name="Zou Z."/>
            <person name="Evans J."/>
            <person name="Lu Z."/>
            <person name="Zhao P."/>
            <person name="Sumathipala N."/>
            <person name="Altincicek B."/>
            <person name="Vilcinskas A."/>
            <person name="Williams M."/>
            <person name="Hultmark D."/>
            <person name="Hetru C."/>
            <person name="Jiang H."/>
            <person name="Grimmelikhuijzen C.J."/>
            <person name="Hauser F."/>
            <person name="Cazzamali G."/>
            <person name="Williamson M."/>
            <person name="Park Y."/>
            <person name="Li B."/>
            <person name="Tanaka Y."/>
            <person name="Predel R."/>
            <person name="Neupert S."/>
            <person name="Schachtner J."/>
            <person name="Verleyen P."/>
            <person name="Raible F."/>
            <person name="Bork P."/>
            <person name="Friedrich M."/>
            <person name="Walden K.K."/>
            <person name="Robertson H.M."/>
            <person name="Angeli S."/>
            <person name="Foret S."/>
            <person name="Bucher G."/>
            <person name="Schuetz S."/>
            <person name="Maleszka R."/>
            <person name="Wimmer E.A."/>
            <person name="Beeman R.W."/>
            <person name="Lorenzen M."/>
            <person name="Tomoyasu Y."/>
            <person name="Miller S.C."/>
            <person name="Grossmann D."/>
            <person name="Bucher G."/>
        </authorList>
    </citation>
    <scope>NUCLEOTIDE SEQUENCE [LARGE SCALE GENOMIC DNA]</scope>
    <source>
        <strain evidence="12 13">Georgia GA2</strain>
    </source>
</reference>
<dbReference type="GO" id="GO:0005604">
    <property type="term" value="C:basement membrane"/>
    <property type="evidence" value="ECO:0000318"/>
    <property type="project" value="GO_Central"/>
</dbReference>
<dbReference type="Pfam" id="PF10591">
    <property type="entry name" value="SPARC_Ca_bdg"/>
    <property type="match status" value="2"/>
</dbReference>
<dbReference type="GO" id="GO:0005615">
    <property type="term" value="C:extracellular space"/>
    <property type="evidence" value="ECO:0000318"/>
    <property type="project" value="GO_Central"/>
</dbReference>
<dbReference type="Pfam" id="PF07648">
    <property type="entry name" value="Kazal_2"/>
    <property type="match status" value="1"/>
</dbReference>
<dbReference type="Gene3D" id="4.10.800.10">
    <property type="entry name" value="Thyroglobulin type-1"/>
    <property type="match status" value="2"/>
</dbReference>
<dbReference type="GO" id="GO:0030198">
    <property type="term" value="P:extracellular matrix organization"/>
    <property type="evidence" value="ECO:0000318"/>
    <property type="project" value="GO_Central"/>
</dbReference>
<evidence type="ECO:0000256" key="3">
    <source>
        <dbReference type="ARBA" id="ARBA00022729"/>
    </source>
</evidence>
<dbReference type="GO" id="GO:0050840">
    <property type="term" value="F:extracellular matrix binding"/>
    <property type="evidence" value="ECO:0000318"/>
    <property type="project" value="GO_Central"/>
</dbReference>
<dbReference type="InterPro" id="IPR002350">
    <property type="entry name" value="Kazal_dom"/>
</dbReference>
<dbReference type="PROSITE" id="PS51162">
    <property type="entry name" value="THYROGLOBULIN_1_2"/>
    <property type="match status" value="2"/>
</dbReference>
<feature type="compositionally biased region" description="Basic residues" evidence="9">
    <location>
        <begin position="175"/>
        <end position="196"/>
    </location>
</feature>
<dbReference type="CDD" id="cd16234">
    <property type="entry name" value="EFh_SPARC_SMOC"/>
    <property type="match status" value="2"/>
</dbReference>
<organism evidence="12 13">
    <name type="scientific">Tribolium castaneum</name>
    <name type="common">Red flour beetle</name>
    <dbReference type="NCBI Taxonomy" id="7070"/>
    <lineage>
        <taxon>Eukaryota</taxon>
        <taxon>Metazoa</taxon>
        <taxon>Ecdysozoa</taxon>
        <taxon>Arthropoda</taxon>
        <taxon>Hexapoda</taxon>
        <taxon>Insecta</taxon>
        <taxon>Pterygota</taxon>
        <taxon>Neoptera</taxon>
        <taxon>Endopterygota</taxon>
        <taxon>Coleoptera</taxon>
        <taxon>Polyphaga</taxon>
        <taxon>Cucujiformia</taxon>
        <taxon>Tenebrionidae</taxon>
        <taxon>Tenebrionidae incertae sedis</taxon>
        <taxon>Tribolium</taxon>
    </lineage>
</organism>
<dbReference type="Pfam" id="PF00086">
    <property type="entry name" value="Thyroglobulin_1"/>
    <property type="match status" value="2"/>
</dbReference>
<feature type="disulfide bond" evidence="8">
    <location>
        <begin position="383"/>
        <end position="390"/>
    </location>
</feature>
<evidence type="ECO:0000313" key="12">
    <source>
        <dbReference type="EMBL" id="EFA01198.2"/>
    </source>
</evidence>
<keyword evidence="7" id="KW-0325">Glycoprotein</keyword>
<proteinExistence type="predicted"/>
<dbReference type="InterPro" id="IPR019577">
    <property type="entry name" value="SPARC/Testican_Ca-bd-dom"/>
</dbReference>
<dbReference type="PROSITE" id="PS00018">
    <property type="entry name" value="EF_HAND_1"/>
    <property type="match status" value="3"/>
</dbReference>
<dbReference type="EMBL" id="KQ971324">
    <property type="protein sequence ID" value="EFA01198.2"/>
    <property type="molecule type" value="Genomic_DNA"/>
</dbReference>
<dbReference type="InterPro" id="IPR018247">
    <property type="entry name" value="EF_Hand_1_Ca_BS"/>
</dbReference>
<dbReference type="PANTHER" id="PTHR12352:SF30">
    <property type="entry name" value="FI05255P"/>
    <property type="match status" value="1"/>
</dbReference>
<evidence type="ECO:0000256" key="2">
    <source>
        <dbReference type="ARBA" id="ARBA00022525"/>
    </source>
</evidence>
<dbReference type="SMART" id="SM00211">
    <property type="entry name" value="TY"/>
    <property type="match status" value="2"/>
</dbReference>
<feature type="domain" description="Thyroglobulin type-1" evidence="10">
    <location>
        <begin position="105"/>
        <end position="176"/>
    </location>
</feature>
<dbReference type="PROSITE" id="PS51465">
    <property type="entry name" value="KAZAL_2"/>
    <property type="match status" value="1"/>
</dbReference>
<dbReference type="InterPro" id="IPR036058">
    <property type="entry name" value="Kazal_dom_sf"/>
</dbReference>
<dbReference type="GO" id="GO:0008201">
    <property type="term" value="F:heparin binding"/>
    <property type="evidence" value="ECO:0000318"/>
    <property type="project" value="GO_Central"/>
</dbReference>
<evidence type="ECO:0000313" key="13">
    <source>
        <dbReference type="Proteomes" id="UP000007266"/>
    </source>
</evidence>
<dbReference type="Proteomes" id="UP000007266">
    <property type="component" value="Linkage group 3"/>
</dbReference>
<dbReference type="PANTHER" id="PTHR12352">
    <property type="entry name" value="SECRETED MODULAR CALCIUM-BINDING PROTEIN"/>
    <property type="match status" value="1"/>
</dbReference>
<dbReference type="FunCoup" id="D6WDX6">
    <property type="interactions" value="100"/>
</dbReference>
<keyword evidence="4" id="KW-0677">Repeat</keyword>
<evidence type="ECO:0000256" key="1">
    <source>
        <dbReference type="ARBA" id="ARBA00004613"/>
    </source>
</evidence>
<dbReference type="STRING" id="7070.D6WDX6"/>
<keyword evidence="6 8" id="KW-1015">Disulfide bond</keyword>
<dbReference type="PROSITE" id="PS00484">
    <property type="entry name" value="THYROGLOBULIN_1_1"/>
    <property type="match status" value="1"/>
</dbReference>
<dbReference type="HOGENOM" id="CLU_023483_1_0_1"/>
<reference evidence="12 13" key="2">
    <citation type="journal article" date="2010" name="Nucleic Acids Res.">
        <title>BeetleBase in 2010: revisions to provide comprehensive genomic information for Tribolium castaneum.</title>
        <authorList>
            <person name="Kim H.S."/>
            <person name="Murphy T."/>
            <person name="Xia J."/>
            <person name="Caragea D."/>
            <person name="Park Y."/>
            <person name="Beeman R.W."/>
            <person name="Lorenzen M.D."/>
            <person name="Butcher S."/>
            <person name="Manak J.R."/>
            <person name="Brown S.J."/>
        </authorList>
    </citation>
    <scope>GENOME REANNOTATION</scope>
    <source>
        <strain evidence="12 13">Georgia GA2</strain>
    </source>
</reference>
<feature type="compositionally biased region" description="Acidic residues" evidence="9">
    <location>
        <begin position="338"/>
        <end position="351"/>
    </location>
</feature>
<sequence>QLLVKQDLVGVCTSAECESSDVSSVDCAERIRDTWWTSAMRLHTILSFGCLLVATSAETPCNPKACSKDVDNEKNVCGSDGLTYPNRCHFEKARCVNKNLTLAKRGPCRQQKLCRDWEIYRHSNPDYKFHATCRPDGSYAAAQCHPDTGFCWCVTPQGIPLPYTSVRWRPDAKPHCGRKKKSTRRRSPPRKGRNRTCKQLDKAKFNNNLINIFHTEWSRDHGGVIKPHNNESDLLVNQWKFGTMDADRNGVLDKNEYRDLKRVAKKAVKPKKCAKMFPKSCDVNSDTLITQQEWAECLTRDGMDDGGGINNSEDNGDDQEDYADAFPPHRPLPHALTYDDDSSEIRDEDPSDCLSDRQTALNDGGQFYVPECTPDGRYKKIQCYKAAGYCFCVHEDTGKNIPGTSVKNGKPKCDQLSNGNRPMKGCPNEKKTIFLRDLIQFLHARMLKDNDTVNLYSLPWMSSKEEQAATWSFVEFDKNKNKMLDRNEWKIFKEVVAKEKNLRKCGKKLPRYCDINKDRHISMTEWLDCLNVQQGATTSAPSSSRAGKKNPLDVLIED</sequence>
<gene>
    <name evidence="12" type="primary">AUGUSTUS-3.0.2_10525</name>
    <name evidence="12" type="ORF">TcasGA2_TC010525</name>
</gene>
<keyword evidence="2" id="KW-0964">Secreted</keyword>
<dbReference type="GO" id="GO:0005509">
    <property type="term" value="F:calcium ion binding"/>
    <property type="evidence" value="ECO:0007669"/>
    <property type="project" value="InterPro"/>
</dbReference>
<keyword evidence="5" id="KW-0106">Calcium</keyword>
<dbReference type="SUPFAM" id="SSF47473">
    <property type="entry name" value="EF-hand"/>
    <property type="match status" value="2"/>
</dbReference>
<dbReference type="SMART" id="SM00280">
    <property type="entry name" value="KAZAL"/>
    <property type="match status" value="1"/>
</dbReference>
<feature type="domain" description="Kazal-like" evidence="11">
    <location>
        <begin position="55"/>
        <end position="110"/>
    </location>
</feature>
<evidence type="ECO:0000259" key="11">
    <source>
        <dbReference type="PROSITE" id="PS51465"/>
    </source>
</evidence>